<dbReference type="InterPro" id="IPR002109">
    <property type="entry name" value="Glutaredoxin"/>
</dbReference>
<feature type="region of interest" description="Disordered" evidence="1">
    <location>
        <begin position="23"/>
        <end position="45"/>
    </location>
</feature>
<keyword evidence="5" id="KW-1185">Reference proteome</keyword>
<dbReference type="InterPro" id="IPR025392">
    <property type="entry name" value="DUF4124"/>
</dbReference>
<dbReference type="InterPro" id="IPR036249">
    <property type="entry name" value="Thioredoxin-like_sf"/>
</dbReference>
<feature type="region of interest" description="Disordered" evidence="1">
    <location>
        <begin position="149"/>
        <end position="200"/>
    </location>
</feature>
<feature type="compositionally biased region" description="Low complexity" evidence="1">
    <location>
        <begin position="30"/>
        <end position="45"/>
    </location>
</feature>
<dbReference type="SUPFAM" id="SSF52833">
    <property type="entry name" value="Thioredoxin-like"/>
    <property type="match status" value="1"/>
</dbReference>
<reference evidence="4 5" key="1">
    <citation type="journal article" date="2013" name="Int. J. Syst. Evol. Microbiol.">
        <title>Comamonas guangdongensis sp. nov., isolated from subterranean forest sediment, and emended description of the genus Comamonas.</title>
        <authorList>
            <person name="Zhang J."/>
            <person name="Wang Y."/>
            <person name="Zhou S."/>
            <person name="Wu C."/>
            <person name="He J."/>
            <person name="Li F."/>
        </authorList>
    </citation>
    <scope>NUCLEOTIDE SEQUENCE [LARGE SCALE GENOMIC DNA]</scope>
    <source>
        <strain evidence="4 5">CCTCC AB2011133</strain>
    </source>
</reference>
<protein>
    <submittedName>
        <fullName evidence="4">Glutaredoxin domain-containing protein</fullName>
    </submittedName>
</protein>
<comment type="caution">
    <text evidence="4">The sequence shown here is derived from an EMBL/GenBank/DDBJ whole genome shotgun (WGS) entry which is preliminary data.</text>
</comment>
<evidence type="ECO:0000313" key="5">
    <source>
        <dbReference type="Proteomes" id="UP001561046"/>
    </source>
</evidence>
<dbReference type="Gene3D" id="3.40.30.10">
    <property type="entry name" value="Glutaredoxin"/>
    <property type="match status" value="1"/>
</dbReference>
<name>A0ABV3ZX65_9BURK</name>
<dbReference type="Pfam" id="PF00462">
    <property type="entry name" value="Glutaredoxin"/>
    <property type="match status" value="1"/>
</dbReference>
<gene>
    <name evidence="4" type="ORF">AB6724_15300</name>
</gene>
<feature type="domain" description="DUF4124" evidence="3">
    <location>
        <begin position="4"/>
        <end position="36"/>
    </location>
</feature>
<organism evidence="4 5">
    <name type="scientific">Comamonas guangdongensis</name>
    <dbReference type="NCBI Taxonomy" id="510515"/>
    <lineage>
        <taxon>Bacteria</taxon>
        <taxon>Pseudomonadati</taxon>
        <taxon>Pseudomonadota</taxon>
        <taxon>Betaproteobacteria</taxon>
        <taxon>Burkholderiales</taxon>
        <taxon>Comamonadaceae</taxon>
        <taxon>Comamonas</taxon>
    </lineage>
</organism>
<accession>A0ABV3ZX65</accession>
<dbReference type="CDD" id="cd02976">
    <property type="entry name" value="NrdH"/>
    <property type="match status" value="1"/>
</dbReference>
<evidence type="ECO:0000259" key="3">
    <source>
        <dbReference type="Pfam" id="PF13511"/>
    </source>
</evidence>
<evidence type="ECO:0000259" key="2">
    <source>
        <dbReference type="Pfam" id="PF00462"/>
    </source>
</evidence>
<dbReference type="Proteomes" id="UP001561046">
    <property type="component" value="Unassembled WGS sequence"/>
</dbReference>
<evidence type="ECO:0000256" key="1">
    <source>
        <dbReference type="SAM" id="MobiDB-lite"/>
    </source>
</evidence>
<dbReference type="EMBL" id="JBFYGN010000018">
    <property type="protein sequence ID" value="MEX8194206.1"/>
    <property type="molecule type" value="Genomic_DNA"/>
</dbReference>
<dbReference type="PROSITE" id="PS51354">
    <property type="entry name" value="GLUTAREDOXIN_2"/>
    <property type="match status" value="1"/>
</dbReference>
<feature type="compositionally biased region" description="Low complexity" evidence="1">
    <location>
        <begin position="152"/>
        <end position="171"/>
    </location>
</feature>
<proteinExistence type="predicted"/>
<evidence type="ECO:0000313" key="4">
    <source>
        <dbReference type="EMBL" id="MEX8194206.1"/>
    </source>
</evidence>
<sequence>MQGAGAQAQTVYRVVGADGKVTFTDRPANQGAQASADTAGSASAAGSSANAQLPYELRQIANRYPVLLYSAKDCQPCEEARSFLRGRGIPFGERTVESNADIAALKKLSGQDSLPFATIGNQHLKGFGEDSWNQYLNAAGYPARSQLPASYRAPAPRPLTTAAPAAPAEPAKAAERQSAPAAGTLPPGTPTPSNPAGLRF</sequence>
<dbReference type="Pfam" id="PF13511">
    <property type="entry name" value="DUF4124"/>
    <property type="match status" value="1"/>
</dbReference>
<feature type="domain" description="Glutaredoxin" evidence="2">
    <location>
        <begin position="66"/>
        <end position="123"/>
    </location>
</feature>